<evidence type="ECO:0000313" key="2">
    <source>
        <dbReference type="Proteomes" id="UP000184395"/>
    </source>
</evidence>
<reference evidence="1 2" key="1">
    <citation type="submission" date="2016-11" db="EMBL/GenBank/DDBJ databases">
        <authorList>
            <person name="Jaros S."/>
            <person name="Januszkiewicz K."/>
            <person name="Wedrychowicz H."/>
        </authorList>
    </citation>
    <scope>NUCLEOTIDE SEQUENCE [LARGE SCALE GENOMIC DNA]</scope>
    <source>
        <strain evidence="1 2">LMG 20594</strain>
    </source>
</reference>
<dbReference type="EMBL" id="FRAB01000002">
    <property type="protein sequence ID" value="SHJ45897.1"/>
    <property type="molecule type" value="Genomic_DNA"/>
</dbReference>
<gene>
    <name evidence="1" type="ORF">SAMN05192548_1002110</name>
</gene>
<dbReference type="AlphaFoldDB" id="A0A1M6JGU4"/>
<proteinExistence type="predicted"/>
<dbReference type="Proteomes" id="UP000184395">
    <property type="component" value="Unassembled WGS sequence"/>
</dbReference>
<name>A0A1M6JGU4_9BURK</name>
<sequence>MEHLTDEDIAAVAALLSGERLNTFQSLAGTTRAAVALHQQMLQVAGALMSVTAVVEIALRNAVCDRLTEHFGVGGWLRRPPGPFTWKDEERAKIEAAVRGAQRAAYAKLKPTEKHALDEAAFRRGVPAALRHEFRLDARQRAISVRSGQVITQLTMYFWKRLFSSDYEQTLWKSALKRIFPNKRINRSAVAIRLERIYQTRNRVAHHEPVWGEMLFDTLAAVDFVASNLGVAGTDGHTPLRKLLLPEHAALENQARALQVKIDAFIGISHPCAKRSRVHSRACRTQLREHRRVYADAALPLKPDSPDPPR</sequence>
<accession>A0A1M6JGU4</accession>
<evidence type="ECO:0008006" key="3">
    <source>
        <dbReference type="Google" id="ProtNLM"/>
    </source>
</evidence>
<protein>
    <recommendedName>
        <fullName evidence="3">Abi-like protein</fullName>
    </recommendedName>
</protein>
<organism evidence="1 2">
    <name type="scientific">Paraburkholderia terricola</name>
    <dbReference type="NCBI Taxonomy" id="169427"/>
    <lineage>
        <taxon>Bacteria</taxon>
        <taxon>Pseudomonadati</taxon>
        <taxon>Pseudomonadota</taxon>
        <taxon>Betaproteobacteria</taxon>
        <taxon>Burkholderiales</taxon>
        <taxon>Burkholderiaceae</taxon>
        <taxon>Paraburkholderia</taxon>
    </lineage>
</organism>
<dbReference type="RefSeq" id="WP_073427049.1">
    <property type="nucleotide sequence ID" value="NZ_CADFGY010000002.1"/>
</dbReference>
<evidence type="ECO:0000313" key="1">
    <source>
        <dbReference type="EMBL" id="SHJ45897.1"/>
    </source>
</evidence>
<dbReference type="STRING" id="169427.SAMN05192548_1002110"/>